<feature type="non-terminal residue" evidence="2">
    <location>
        <position position="263"/>
    </location>
</feature>
<comment type="caution">
    <text evidence="2">The sequence shown here is derived from an EMBL/GenBank/DDBJ whole genome shotgun (WGS) entry which is preliminary data.</text>
</comment>
<dbReference type="SUPFAM" id="SSF54695">
    <property type="entry name" value="POZ domain"/>
    <property type="match status" value="1"/>
</dbReference>
<protein>
    <recommendedName>
        <fullName evidence="1">BTB domain-containing protein</fullName>
    </recommendedName>
</protein>
<feature type="non-terminal residue" evidence="2">
    <location>
        <position position="1"/>
    </location>
</feature>
<proteinExistence type="predicted"/>
<evidence type="ECO:0000313" key="2">
    <source>
        <dbReference type="EMBL" id="KAJ6640766.1"/>
    </source>
</evidence>
<name>A0A9Q0N053_9DIPT</name>
<dbReference type="EMBL" id="WJQU01000002">
    <property type="protein sequence ID" value="KAJ6640766.1"/>
    <property type="molecule type" value="Genomic_DNA"/>
</dbReference>
<reference evidence="2" key="1">
    <citation type="submission" date="2022-07" db="EMBL/GenBank/DDBJ databases">
        <authorList>
            <person name="Trinca V."/>
            <person name="Uliana J.V.C."/>
            <person name="Torres T.T."/>
            <person name="Ward R.J."/>
            <person name="Monesi N."/>
        </authorList>
    </citation>
    <scope>NUCLEOTIDE SEQUENCE</scope>
    <source>
        <strain evidence="2">HSMRA1968</strain>
        <tissue evidence="2">Whole embryos</tissue>
    </source>
</reference>
<dbReference type="Gene3D" id="1.25.40.420">
    <property type="match status" value="1"/>
</dbReference>
<accession>A0A9Q0N053</accession>
<evidence type="ECO:0000259" key="1">
    <source>
        <dbReference type="PROSITE" id="PS50097"/>
    </source>
</evidence>
<dbReference type="OrthoDB" id="7773388at2759"/>
<dbReference type="AlphaFoldDB" id="A0A9Q0N053"/>
<dbReference type="Pfam" id="PF00651">
    <property type="entry name" value="BTB"/>
    <property type="match status" value="1"/>
</dbReference>
<gene>
    <name evidence="2" type="ORF">Bhyg_05698</name>
</gene>
<organism evidence="2 3">
    <name type="scientific">Pseudolycoriella hygida</name>
    <dbReference type="NCBI Taxonomy" id="35572"/>
    <lineage>
        <taxon>Eukaryota</taxon>
        <taxon>Metazoa</taxon>
        <taxon>Ecdysozoa</taxon>
        <taxon>Arthropoda</taxon>
        <taxon>Hexapoda</taxon>
        <taxon>Insecta</taxon>
        <taxon>Pterygota</taxon>
        <taxon>Neoptera</taxon>
        <taxon>Endopterygota</taxon>
        <taxon>Diptera</taxon>
        <taxon>Nematocera</taxon>
        <taxon>Sciaroidea</taxon>
        <taxon>Sciaridae</taxon>
        <taxon>Pseudolycoriella</taxon>
    </lineage>
</organism>
<sequence length="263" mass="30497">TTSAFLNDDSADVHFVYDEIKIPAQKSILSGVSPVFKQMFFGPLKEEGDIKLCFSPAAFQEFLQLFYLPKMTFSMENCKEVAQIIDYYDMAIFLDHQELKEMYTDKIIFIPMEIFLKETFVHSQKALLEVILSMELLLCDEIDLLKACLDWAKLSCRKKGIDEANGENLRAELGDIFKMIRFRAMDSSDLQEITDRYKSFLTNEEIKAITKKESHGSISANNKQRSIPPFHPDKGYQARIYTMENIDYILRMSSMLNNHSNRM</sequence>
<dbReference type="PANTHER" id="PTHR45774">
    <property type="entry name" value="BTB/POZ DOMAIN-CONTAINING"/>
    <property type="match status" value="1"/>
</dbReference>
<dbReference type="InterPro" id="IPR011333">
    <property type="entry name" value="SKP1/BTB/POZ_sf"/>
</dbReference>
<evidence type="ECO:0000313" key="3">
    <source>
        <dbReference type="Proteomes" id="UP001151699"/>
    </source>
</evidence>
<dbReference type="PANTHER" id="PTHR45774:SF3">
    <property type="entry name" value="BTB (POZ) DOMAIN-CONTAINING 2B-RELATED"/>
    <property type="match status" value="1"/>
</dbReference>
<dbReference type="PROSITE" id="PS50097">
    <property type="entry name" value="BTB"/>
    <property type="match status" value="1"/>
</dbReference>
<dbReference type="Gene3D" id="3.30.710.10">
    <property type="entry name" value="Potassium Channel Kv1.1, Chain A"/>
    <property type="match status" value="1"/>
</dbReference>
<dbReference type="SMART" id="SM00225">
    <property type="entry name" value="BTB"/>
    <property type="match status" value="1"/>
</dbReference>
<keyword evidence="3" id="KW-1185">Reference proteome</keyword>
<dbReference type="Proteomes" id="UP001151699">
    <property type="component" value="Chromosome B"/>
</dbReference>
<feature type="domain" description="BTB" evidence="1">
    <location>
        <begin position="11"/>
        <end position="75"/>
    </location>
</feature>
<dbReference type="InterPro" id="IPR000210">
    <property type="entry name" value="BTB/POZ_dom"/>
</dbReference>
<dbReference type="CDD" id="cd18186">
    <property type="entry name" value="BTB_POZ_ZBTB_KLHL-like"/>
    <property type="match status" value="1"/>
</dbReference>